<proteinExistence type="predicted"/>
<sequence>MRRLRTLLACLLCVAALAACSTGEDAVTQGGDFEFVSPGGEVDIFYEDADRQRIPELTGEDLFQPGEQISVADYAGKVVVLNIWGQWCDPCRAEAPEMQKLYEQTRDEGVQVLGLDVRETDRAAPQDFMRNRGLTYPSIYDESGRSMLALRGYPRNAVPSTIVVDKRQRVAAVFLRALLAEDLLPVVRRLAAE</sequence>
<keyword evidence="3" id="KW-0812">Transmembrane</keyword>
<name>A0A542DJR6_AMYCI</name>
<dbReference type="PROSITE" id="PS51352">
    <property type="entry name" value="THIOREDOXIN_2"/>
    <property type="match status" value="1"/>
</dbReference>
<dbReference type="RefSeq" id="WP_141998997.1">
    <property type="nucleotide sequence ID" value="NZ_VFML01000001.1"/>
</dbReference>
<comment type="subcellular location">
    <subcellularLocation>
        <location evidence="1">Cell envelope</location>
    </subcellularLocation>
</comment>
<dbReference type="AlphaFoldDB" id="A0A542DJR6"/>
<protein>
    <submittedName>
        <fullName evidence="8">Thiol-disulfide isomerase/thioredoxin</fullName>
    </submittedName>
</protein>
<feature type="signal peptide" evidence="6">
    <location>
        <begin position="1"/>
        <end position="18"/>
    </location>
</feature>
<dbReference type="PROSITE" id="PS51257">
    <property type="entry name" value="PROKAR_LIPOPROTEIN"/>
    <property type="match status" value="1"/>
</dbReference>
<dbReference type="GO" id="GO:0017004">
    <property type="term" value="P:cytochrome complex assembly"/>
    <property type="evidence" value="ECO:0007669"/>
    <property type="project" value="UniProtKB-KW"/>
</dbReference>
<evidence type="ECO:0000256" key="2">
    <source>
        <dbReference type="ARBA" id="ARBA00022748"/>
    </source>
</evidence>
<feature type="chain" id="PRO_5039188433" evidence="6">
    <location>
        <begin position="19"/>
        <end position="193"/>
    </location>
</feature>
<dbReference type="PANTHER" id="PTHR42852:SF6">
    <property type="entry name" value="THIOL:DISULFIDE INTERCHANGE PROTEIN DSBE"/>
    <property type="match status" value="1"/>
</dbReference>
<keyword evidence="2" id="KW-0201">Cytochrome c-type biogenesis</keyword>
<keyword evidence="9" id="KW-1185">Reference proteome</keyword>
<dbReference type="CDD" id="cd02966">
    <property type="entry name" value="TlpA_like_family"/>
    <property type="match status" value="1"/>
</dbReference>
<evidence type="ECO:0000256" key="5">
    <source>
        <dbReference type="ARBA" id="ARBA00023284"/>
    </source>
</evidence>
<evidence type="ECO:0000313" key="8">
    <source>
        <dbReference type="EMBL" id="TQJ03338.1"/>
    </source>
</evidence>
<dbReference type="OrthoDB" id="9796554at2"/>
<dbReference type="InterPro" id="IPR013766">
    <property type="entry name" value="Thioredoxin_domain"/>
</dbReference>
<organism evidence="8 9">
    <name type="scientific">Amycolatopsis cihanbeyliensis</name>
    <dbReference type="NCBI Taxonomy" id="1128664"/>
    <lineage>
        <taxon>Bacteria</taxon>
        <taxon>Bacillati</taxon>
        <taxon>Actinomycetota</taxon>
        <taxon>Actinomycetes</taxon>
        <taxon>Pseudonocardiales</taxon>
        <taxon>Pseudonocardiaceae</taxon>
        <taxon>Amycolatopsis</taxon>
    </lineage>
</organism>
<dbReference type="InterPro" id="IPR000866">
    <property type="entry name" value="AhpC/TSA"/>
</dbReference>
<dbReference type="GO" id="GO:0016491">
    <property type="term" value="F:oxidoreductase activity"/>
    <property type="evidence" value="ECO:0007669"/>
    <property type="project" value="InterPro"/>
</dbReference>
<keyword evidence="3" id="KW-0735">Signal-anchor</keyword>
<evidence type="ECO:0000313" key="9">
    <source>
        <dbReference type="Proteomes" id="UP000320876"/>
    </source>
</evidence>
<evidence type="ECO:0000259" key="7">
    <source>
        <dbReference type="PROSITE" id="PS51352"/>
    </source>
</evidence>
<dbReference type="InterPro" id="IPR050553">
    <property type="entry name" value="Thioredoxin_ResA/DsbE_sf"/>
</dbReference>
<dbReference type="Pfam" id="PF00578">
    <property type="entry name" value="AhpC-TSA"/>
    <property type="match status" value="1"/>
</dbReference>
<dbReference type="InterPro" id="IPR036249">
    <property type="entry name" value="Thioredoxin-like_sf"/>
</dbReference>
<dbReference type="EMBL" id="VFML01000001">
    <property type="protein sequence ID" value="TQJ03338.1"/>
    <property type="molecule type" value="Genomic_DNA"/>
</dbReference>
<evidence type="ECO:0000256" key="4">
    <source>
        <dbReference type="ARBA" id="ARBA00023157"/>
    </source>
</evidence>
<dbReference type="Gene3D" id="3.40.30.10">
    <property type="entry name" value="Glutaredoxin"/>
    <property type="match status" value="1"/>
</dbReference>
<keyword evidence="4" id="KW-1015">Disulfide bond</keyword>
<dbReference type="PANTHER" id="PTHR42852">
    <property type="entry name" value="THIOL:DISULFIDE INTERCHANGE PROTEIN DSBE"/>
    <property type="match status" value="1"/>
</dbReference>
<evidence type="ECO:0000256" key="1">
    <source>
        <dbReference type="ARBA" id="ARBA00004196"/>
    </source>
</evidence>
<keyword evidence="6" id="KW-0732">Signal</keyword>
<feature type="domain" description="Thioredoxin" evidence="7">
    <location>
        <begin position="48"/>
        <end position="192"/>
    </location>
</feature>
<keyword evidence="5" id="KW-0676">Redox-active center</keyword>
<accession>A0A542DJR6</accession>
<comment type="caution">
    <text evidence="8">The sequence shown here is derived from an EMBL/GenBank/DDBJ whole genome shotgun (WGS) entry which is preliminary data.</text>
</comment>
<dbReference type="SUPFAM" id="SSF52833">
    <property type="entry name" value="Thioredoxin-like"/>
    <property type="match status" value="1"/>
</dbReference>
<evidence type="ECO:0000256" key="6">
    <source>
        <dbReference type="SAM" id="SignalP"/>
    </source>
</evidence>
<dbReference type="GO" id="GO:0016853">
    <property type="term" value="F:isomerase activity"/>
    <property type="evidence" value="ECO:0007669"/>
    <property type="project" value="UniProtKB-KW"/>
</dbReference>
<evidence type="ECO:0000256" key="3">
    <source>
        <dbReference type="ARBA" id="ARBA00022968"/>
    </source>
</evidence>
<gene>
    <name evidence="8" type="ORF">FB471_3094</name>
</gene>
<dbReference type="GO" id="GO:0030313">
    <property type="term" value="C:cell envelope"/>
    <property type="evidence" value="ECO:0007669"/>
    <property type="project" value="UniProtKB-SubCell"/>
</dbReference>
<dbReference type="GO" id="GO:0016209">
    <property type="term" value="F:antioxidant activity"/>
    <property type="evidence" value="ECO:0007669"/>
    <property type="project" value="InterPro"/>
</dbReference>
<dbReference type="Proteomes" id="UP000320876">
    <property type="component" value="Unassembled WGS sequence"/>
</dbReference>
<reference evidence="8 9" key="1">
    <citation type="submission" date="2019-06" db="EMBL/GenBank/DDBJ databases">
        <title>Sequencing the genomes of 1000 actinobacteria strains.</title>
        <authorList>
            <person name="Klenk H.-P."/>
        </authorList>
    </citation>
    <scope>NUCLEOTIDE SEQUENCE [LARGE SCALE GENOMIC DNA]</scope>
    <source>
        <strain evidence="8 9">DSM 45679</strain>
    </source>
</reference>
<keyword evidence="8" id="KW-0413">Isomerase</keyword>